<feature type="domain" description="BTB" evidence="2">
    <location>
        <begin position="40"/>
        <end position="105"/>
    </location>
</feature>
<name>A0A397TL50_9GLOM</name>
<dbReference type="OrthoDB" id="2398535at2759"/>
<comment type="caution">
    <text evidence="3">The sequence shown here is derived from an EMBL/GenBank/DDBJ whole genome shotgun (WGS) entry which is preliminary data.</text>
</comment>
<evidence type="ECO:0000313" key="3">
    <source>
        <dbReference type="EMBL" id="RIA98963.1"/>
    </source>
</evidence>
<feature type="region of interest" description="Disordered" evidence="1">
    <location>
        <begin position="1"/>
        <end position="23"/>
    </location>
</feature>
<dbReference type="PANTHER" id="PTHR24413">
    <property type="entry name" value="SPECKLE-TYPE POZ PROTEIN"/>
    <property type="match status" value="1"/>
</dbReference>
<evidence type="ECO:0000259" key="2">
    <source>
        <dbReference type="PROSITE" id="PS50097"/>
    </source>
</evidence>
<dbReference type="InterPro" id="IPR011333">
    <property type="entry name" value="SKP1/BTB/POZ_sf"/>
</dbReference>
<dbReference type="AlphaFoldDB" id="A0A397TL50"/>
<dbReference type="InterPro" id="IPR000210">
    <property type="entry name" value="BTB/POZ_dom"/>
</dbReference>
<dbReference type="Pfam" id="PF00651">
    <property type="entry name" value="BTB"/>
    <property type="match status" value="1"/>
</dbReference>
<dbReference type="Gene3D" id="3.30.710.10">
    <property type="entry name" value="Potassium Channel Kv1.1, Chain A"/>
    <property type="match status" value="1"/>
</dbReference>
<protein>
    <recommendedName>
        <fullName evidence="2">BTB domain-containing protein</fullName>
    </recommendedName>
</protein>
<dbReference type="SMART" id="SM00225">
    <property type="entry name" value="BTB"/>
    <property type="match status" value="1"/>
</dbReference>
<dbReference type="Proteomes" id="UP000265703">
    <property type="component" value="Unassembled WGS sequence"/>
</dbReference>
<evidence type="ECO:0000256" key="1">
    <source>
        <dbReference type="SAM" id="MobiDB-lite"/>
    </source>
</evidence>
<feature type="compositionally biased region" description="Polar residues" evidence="1">
    <location>
        <begin position="1"/>
        <end position="11"/>
    </location>
</feature>
<organism evidence="3 4">
    <name type="scientific">Glomus cerebriforme</name>
    <dbReference type="NCBI Taxonomy" id="658196"/>
    <lineage>
        <taxon>Eukaryota</taxon>
        <taxon>Fungi</taxon>
        <taxon>Fungi incertae sedis</taxon>
        <taxon>Mucoromycota</taxon>
        <taxon>Glomeromycotina</taxon>
        <taxon>Glomeromycetes</taxon>
        <taxon>Glomerales</taxon>
        <taxon>Glomeraceae</taxon>
        <taxon>Glomus</taxon>
    </lineage>
</organism>
<dbReference type="EMBL" id="QKYT01000009">
    <property type="protein sequence ID" value="RIA98963.1"/>
    <property type="molecule type" value="Genomic_DNA"/>
</dbReference>
<dbReference type="SUPFAM" id="SSF54695">
    <property type="entry name" value="POZ domain"/>
    <property type="match status" value="1"/>
</dbReference>
<sequence length="246" mass="28035">MATVGHGQSSIGHDRQDNFSPRGRSLENDFRRLIDDERFHDIALKCSDGKIIYGCKAILATRSDVFNSSIFSETVDNKLSFKNINSTAMKIILEFLYTSKVEKENLTVDNVIEVYNASIDFKLIDLLEYLIEFTKKSLTDGDANVGKNLLSKCVEKFSLKVDNEISKILIEWVAKNKLEKTKIDSLSLEGLKYLLEKTLDAQTPFATPEFDIWQYTLVKVTRNVTKNETLVEKILNGNLFHCVLHN</sequence>
<dbReference type="CDD" id="cd18186">
    <property type="entry name" value="BTB_POZ_ZBTB_KLHL-like"/>
    <property type="match status" value="1"/>
</dbReference>
<gene>
    <name evidence="3" type="ORF">C1645_731305</name>
</gene>
<evidence type="ECO:0000313" key="4">
    <source>
        <dbReference type="Proteomes" id="UP000265703"/>
    </source>
</evidence>
<keyword evidence="4" id="KW-1185">Reference proteome</keyword>
<reference evidence="3 4" key="1">
    <citation type="submission" date="2018-06" db="EMBL/GenBank/DDBJ databases">
        <title>Comparative genomics reveals the genomic features of Rhizophagus irregularis, R. cerebriforme, R. diaphanum and Gigaspora rosea, and their symbiotic lifestyle signature.</title>
        <authorList>
            <person name="Morin E."/>
            <person name="San Clemente H."/>
            <person name="Chen E.C.H."/>
            <person name="De La Providencia I."/>
            <person name="Hainaut M."/>
            <person name="Kuo A."/>
            <person name="Kohler A."/>
            <person name="Murat C."/>
            <person name="Tang N."/>
            <person name="Roy S."/>
            <person name="Loubradou J."/>
            <person name="Henrissat B."/>
            <person name="Grigoriev I.V."/>
            <person name="Corradi N."/>
            <person name="Roux C."/>
            <person name="Martin F.M."/>
        </authorList>
    </citation>
    <scope>NUCLEOTIDE SEQUENCE [LARGE SCALE GENOMIC DNA]</scope>
    <source>
        <strain evidence="3 4">DAOM 227022</strain>
    </source>
</reference>
<accession>A0A397TL50</accession>
<proteinExistence type="predicted"/>
<dbReference type="PROSITE" id="PS50097">
    <property type="entry name" value="BTB"/>
    <property type="match status" value="1"/>
</dbReference>